<evidence type="ECO:0000256" key="1">
    <source>
        <dbReference type="ARBA" id="ARBA00007806"/>
    </source>
</evidence>
<evidence type="ECO:0000313" key="9">
    <source>
        <dbReference type="Proteomes" id="UP000794436"/>
    </source>
</evidence>
<gene>
    <name evidence="8" type="ORF">Poli38472_005270</name>
</gene>
<dbReference type="SUPFAM" id="SSF51011">
    <property type="entry name" value="Glycosyl hydrolase domain"/>
    <property type="match status" value="1"/>
</dbReference>
<proteinExistence type="inferred from homology"/>
<keyword evidence="2" id="KW-0732">Signal</keyword>
<evidence type="ECO:0000256" key="3">
    <source>
        <dbReference type="ARBA" id="ARBA00022801"/>
    </source>
</evidence>
<dbReference type="GO" id="GO:0004553">
    <property type="term" value="F:hydrolase activity, hydrolyzing O-glycosyl compounds"/>
    <property type="evidence" value="ECO:0007669"/>
    <property type="project" value="InterPro"/>
</dbReference>
<dbReference type="InterPro" id="IPR013780">
    <property type="entry name" value="Glyco_hydro_b"/>
</dbReference>
<dbReference type="AlphaFoldDB" id="A0A8K1CIB0"/>
<dbReference type="Gene3D" id="3.20.20.80">
    <property type="entry name" value="Glycosidases"/>
    <property type="match status" value="1"/>
</dbReference>
<evidence type="ECO:0000259" key="6">
    <source>
        <dbReference type="Pfam" id="PF01055"/>
    </source>
</evidence>
<dbReference type="Pfam" id="PF21365">
    <property type="entry name" value="Glyco_hydro_31_3rd"/>
    <property type="match status" value="1"/>
</dbReference>
<dbReference type="Gene3D" id="2.60.40.1180">
    <property type="entry name" value="Golgi alpha-mannosidase II"/>
    <property type="match status" value="2"/>
</dbReference>
<evidence type="ECO:0000313" key="8">
    <source>
        <dbReference type="EMBL" id="TMW62652.1"/>
    </source>
</evidence>
<dbReference type="InterPro" id="IPR030459">
    <property type="entry name" value="Glyco_hydro_31_CS"/>
</dbReference>
<dbReference type="InterPro" id="IPR000322">
    <property type="entry name" value="Glyco_hydro_31_TIM"/>
</dbReference>
<name>A0A8K1CIB0_PYTOL</name>
<dbReference type="InterPro" id="IPR017853">
    <property type="entry name" value="GH"/>
</dbReference>
<dbReference type="PANTHER" id="PTHR22762:SF133">
    <property type="entry name" value="P-TYPE DOMAIN-CONTAINING PROTEIN"/>
    <property type="match status" value="1"/>
</dbReference>
<keyword evidence="3 5" id="KW-0378">Hydrolase</keyword>
<evidence type="ECO:0008006" key="10">
    <source>
        <dbReference type="Google" id="ProtNLM"/>
    </source>
</evidence>
<protein>
    <recommendedName>
        <fullName evidence="10">Alpha-glucosidase</fullName>
    </recommendedName>
</protein>
<organism evidence="8 9">
    <name type="scientific">Pythium oligandrum</name>
    <name type="common">Mycoparasitic fungus</name>
    <dbReference type="NCBI Taxonomy" id="41045"/>
    <lineage>
        <taxon>Eukaryota</taxon>
        <taxon>Sar</taxon>
        <taxon>Stramenopiles</taxon>
        <taxon>Oomycota</taxon>
        <taxon>Peronosporomycetes</taxon>
        <taxon>Pythiales</taxon>
        <taxon>Pythiaceae</taxon>
        <taxon>Pythium</taxon>
    </lineage>
</organism>
<keyword evidence="9" id="KW-1185">Reference proteome</keyword>
<evidence type="ECO:0000259" key="7">
    <source>
        <dbReference type="Pfam" id="PF21365"/>
    </source>
</evidence>
<accession>A0A8K1CIB0</accession>
<dbReference type="PROSITE" id="PS00707">
    <property type="entry name" value="GLYCOSYL_HYDROL_F31_2"/>
    <property type="match status" value="1"/>
</dbReference>
<evidence type="ECO:0000256" key="4">
    <source>
        <dbReference type="ARBA" id="ARBA00023295"/>
    </source>
</evidence>
<dbReference type="Proteomes" id="UP000794436">
    <property type="component" value="Unassembled WGS sequence"/>
</dbReference>
<feature type="domain" description="Glycosyl hydrolase family 31 C-terminal" evidence="7">
    <location>
        <begin position="79"/>
        <end position="169"/>
    </location>
</feature>
<dbReference type="InterPro" id="IPR048395">
    <property type="entry name" value="Glyco_hydro_31_C"/>
</dbReference>
<comment type="similarity">
    <text evidence="1 5">Belongs to the glycosyl hydrolase 31 family.</text>
</comment>
<comment type="caution">
    <text evidence="8">The sequence shown here is derived from an EMBL/GenBank/DDBJ whole genome shotgun (WGS) entry which is preliminary data.</text>
</comment>
<evidence type="ECO:0000256" key="2">
    <source>
        <dbReference type="ARBA" id="ARBA00022729"/>
    </source>
</evidence>
<reference evidence="8" key="1">
    <citation type="submission" date="2019-03" db="EMBL/GenBank/DDBJ databases">
        <title>Long read genome sequence of the mycoparasitic Pythium oligandrum ATCC 38472 isolated from sugarbeet rhizosphere.</title>
        <authorList>
            <person name="Gaulin E."/>
        </authorList>
    </citation>
    <scope>NUCLEOTIDE SEQUENCE</scope>
    <source>
        <strain evidence="8">ATCC 38472_TT</strain>
    </source>
</reference>
<dbReference type="PANTHER" id="PTHR22762">
    <property type="entry name" value="ALPHA-GLUCOSIDASE"/>
    <property type="match status" value="1"/>
</dbReference>
<keyword evidence="4 5" id="KW-0326">Glycosidase</keyword>
<dbReference type="OrthoDB" id="5839090at2759"/>
<evidence type="ECO:0000256" key="5">
    <source>
        <dbReference type="RuleBase" id="RU361185"/>
    </source>
</evidence>
<feature type="domain" description="Glycoside hydrolase family 31 TIM barrel" evidence="6">
    <location>
        <begin position="1"/>
        <end position="71"/>
    </location>
</feature>
<dbReference type="SUPFAM" id="SSF51445">
    <property type="entry name" value="(Trans)glycosidases"/>
    <property type="match status" value="1"/>
</dbReference>
<sequence>MIGADICGFIGNSNLELCARWAALGAFYPFARNHNNNDAIPQELYVWPEVAAVGRKFLGMRYRLLPYFYTLGYQAHLSGLPIARPLFVEFPDDANTHEGIAVERQYMLGGALLVTPVVFQGATSITGYVPAGTWYNLFDYSRLNSTGQDAVWQVKLDDMPVHIRGGSILPLHQSGALTTQAARATPFDILVALASDNKASGQLYLDDGEDIEGVSKSTVVEFRVDSGKLTSKVGLNGYKDAKTKNVSKIVVLGVSSAPKGVTVNQGKPLQDFKYDGEKQVLEIDLKEKFNIAQALTVTWN</sequence>
<dbReference type="EMBL" id="SPLM01000073">
    <property type="protein sequence ID" value="TMW62652.1"/>
    <property type="molecule type" value="Genomic_DNA"/>
</dbReference>
<dbReference type="Pfam" id="PF01055">
    <property type="entry name" value="Glyco_hydro_31_2nd"/>
    <property type="match status" value="1"/>
</dbReference>
<dbReference type="GO" id="GO:0005975">
    <property type="term" value="P:carbohydrate metabolic process"/>
    <property type="evidence" value="ECO:0007669"/>
    <property type="project" value="InterPro"/>
</dbReference>